<reference evidence="1 2" key="1">
    <citation type="submission" date="2013-03" db="EMBL/GenBank/DDBJ databases">
        <title>The Genome Sequence of Phialophora europaea CBS 101466.</title>
        <authorList>
            <consortium name="The Broad Institute Genomics Platform"/>
            <person name="Cuomo C."/>
            <person name="de Hoog S."/>
            <person name="Gorbushina A."/>
            <person name="Walker B."/>
            <person name="Young S.K."/>
            <person name="Zeng Q."/>
            <person name="Gargeya S."/>
            <person name="Fitzgerald M."/>
            <person name="Haas B."/>
            <person name="Abouelleil A."/>
            <person name="Allen A.W."/>
            <person name="Alvarado L."/>
            <person name="Arachchi H.M."/>
            <person name="Berlin A.M."/>
            <person name="Chapman S.B."/>
            <person name="Gainer-Dewar J."/>
            <person name="Goldberg J."/>
            <person name="Griggs A."/>
            <person name="Gujja S."/>
            <person name="Hansen M."/>
            <person name="Howarth C."/>
            <person name="Imamovic A."/>
            <person name="Ireland A."/>
            <person name="Larimer J."/>
            <person name="McCowan C."/>
            <person name="Murphy C."/>
            <person name="Pearson M."/>
            <person name="Poon T.W."/>
            <person name="Priest M."/>
            <person name="Roberts A."/>
            <person name="Saif S."/>
            <person name="Shea T."/>
            <person name="Sisk P."/>
            <person name="Sykes S."/>
            <person name="Wortman J."/>
            <person name="Nusbaum C."/>
            <person name="Birren B."/>
        </authorList>
    </citation>
    <scope>NUCLEOTIDE SEQUENCE [LARGE SCALE GENOMIC DNA]</scope>
    <source>
        <strain evidence="1 2">CBS 101466</strain>
    </source>
</reference>
<organism evidence="1 2">
    <name type="scientific">Cyphellophora europaea (strain CBS 101466)</name>
    <name type="common">Phialophora europaea</name>
    <dbReference type="NCBI Taxonomy" id="1220924"/>
    <lineage>
        <taxon>Eukaryota</taxon>
        <taxon>Fungi</taxon>
        <taxon>Dikarya</taxon>
        <taxon>Ascomycota</taxon>
        <taxon>Pezizomycotina</taxon>
        <taxon>Eurotiomycetes</taxon>
        <taxon>Chaetothyriomycetidae</taxon>
        <taxon>Chaetothyriales</taxon>
        <taxon>Cyphellophoraceae</taxon>
        <taxon>Cyphellophora</taxon>
    </lineage>
</organism>
<dbReference type="Proteomes" id="UP000030752">
    <property type="component" value="Unassembled WGS sequence"/>
</dbReference>
<keyword evidence="2" id="KW-1185">Reference proteome</keyword>
<dbReference type="RefSeq" id="XP_008716250.1">
    <property type="nucleotide sequence ID" value="XM_008718028.1"/>
</dbReference>
<sequence>MAKTLKCFMPDAYSLGGGSFDEAFMHTICGGVKWFRHPHGDRRPVFILEMGMGDGAYNGLEDGDFDIFRSWEDWVLNNQHMSLRQY</sequence>
<dbReference type="EMBL" id="KB822719">
    <property type="protein sequence ID" value="ETN41741.1"/>
    <property type="molecule type" value="Genomic_DNA"/>
</dbReference>
<protein>
    <submittedName>
        <fullName evidence="1">Uncharacterized protein</fullName>
    </submittedName>
</protein>
<dbReference type="HOGENOM" id="CLU_2497845_0_0_1"/>
<dbReference type="OrthoDB" id="3557394at2759"/>
<evidence type="ECO:0000313" key="1">
    <source>
        <dbReference type="EMBL" id="ETN41741.1"/>
    </source>
</evidence>
<dbReference type="InParanoid" id="W2RZ11"/>
<gene>
    <name evidence="1" type="ORF">HMPREF1541_03678</name>
</gene>
<dbReference type="AlphaFoldDB" id="W2RZ11"/>
<evidence type="ECO:0000313" key="2">
    <source>
        <dbReference type="Proteomes" id="UP000030752"/>
    </source>
</evidence>
<accession>W2RZ11</accession>
<dbReference type="GeneID" id="19971017"/>
<proteinExistence type="predicted"/>
<dbReference type="VEuPathDB" id="FungiDB:HMPREF1541_03678"/>
<name>W2RZ11_CYPE1</name>